<protein>
    <submittedName>
        <fullName evidence="3">Uncharacterized protein</fullName>
    </submittedName>
</protein>
<evidence type="ECO:0000313" key="4">
    <source>
        <dbReference type="Proteomes" id="UP001516400"/>
    </source>
</evidence>
<sequence>MWYGLFFPLLLSISSSRCSLQEDVINIPIPKNQNSISGINFIYFINYPPKSDPTRTVEELSNNDIEELEQKTSVNPYLNKLFQNRNVEQIDKIISNTRHPHNLNRLRSFRRKRNASPTYKKGYSGGGGGGGCCSTCGGCGGGCSGGGCGGGSSSASYSQSSSYSSSSSGSYSSGRK</sequence>
<keyword evidence="2" id="KW-0732">Signal</keyword>
<dbReference type="EMBL" id="JABFTP020000144">
    <property type="protein sequence ID" value="KAL3281794.1"/>
    <property type="molecule type" value="Genomic_DNA"/>
</dbReference>
<feature type="compositionally biased region" description="Low complexity" evidence="1">
    <location>
        <begin position="153"/>
        <end position="176"/>
    </location>
</feature>
<keyword evidence="4" id="KW-1185">Reference proteome</keyword>
<dbReference type="Proteomes" id="UP001516400">
    <property type="component" value="Unassembled WGS sequence"/>
</dbReference>
<feature type="chain" id="PRO_5044887276" evidence="2">
    <location>
        <begin position="21"/>
        <end position="176"/>
    </location>
</feature>
<feature type="region of interest" description="Disordered" evidence="1">
    <location>
        <begin position="109"/>
        <end position="128"/>
    </location>
</feature>
<dbReference type="AlphaFoldDB" id="A0ABD2NT51"/>
<feature type="region of interest" description="Disordered" evidence="1">
    <location>
        <begin position="148"/>
        <end position="176"/>
    </location>
</feature>
<evidence type="ECO:0000256" key="1">
    <source>
        <dbReference type="SAM" id="MobiDB-lite"/>
    </source>
</evidence>
<evidence type="ECO:0000313" key="3">
    <source>
        <dbReference type="EMBL" id="KAL3281794.1"/>
    </source>
</evidence>
<organism evidence="3 4">
    <name type="scientific">Cryptolaemus montrouzieri</name>
    <dbReference type="NCBI Taxonomy" id="559131"/>
    <lineage>
        <taxon>Eukaryota</taxon>
        <taxon>Metazoa</taxon>
        <taxon>Ecdysozoa</taxon>
        <taxon>Arthropoda</taxon>
        <taxon>Hexapoda</taxon>
        <taxon>Insecta</taxon>
        <taxon>Pterygota</taxon>
        <taxon>Neoptera</taxon>
        <taxon>Endopterygota</taxon>
        <taxon>Coleoptera</taxon>
        <taxon>Polyphaga</taxon>
        <taxon>Cucujiformia</taxon>
        <taxon>Coccinelloidea</taxon>
        <taxon>Coccinellidae</taxon>
        <taxon>Scymninae</taxon>
        <taxon>Scymnini</taxon>
        <taxon>Cryptolaemus</taxon>
    </lineage>
</organism>
<gene>
    <name evidence="3" type="ORF">HHI36_004995</name>
</gene>
<accession>A0ABD2NT51</accession>
<name>A0ABD2NT51_9CUCU</name>
<feature type="signal peptide" evidence="2">
    <location>
        <begin position="1"/>
        <end position="20"/>
    </location>
</feature>
<comment type="caution">
    <text evidence="3">The sequence shown here is derived from an EMBL/GenBank/DDBJ whole genome shotgun (WGS) entry which is preliminary data.</text>
</comment>
<proteinExistence type="predicted"/>
<evidence type="ECO:0000256" key="2">
    <source>
        <dbReference type="SAM" id="SignalP"/>
    </source>
</evidence>
<reference evidence="3 4" key="1">
    <citation type="journal article" date="2021" name="BMC Biol.">
        <title>Horizontally acquired antibacterial genes associated with adaptive radiation of ladybird beetles.</title>
        <authorList>
            <person name="Li H.S."/>
            <person name="Tang X.F."/>
            <person name="Huang Y.H."/>
            <person name="Xu Z.Y."/>
            <person name="Chen M.L."/>
            <person name="Du X.Y."/>
            <person name="Qiu B.Y."/>
            <person name="Chen P.T."/>
            <person name="Zhang W."/>
            <person name="Slipinski A."/>
            <person name="Escalona H.E."/>
            <person name="Waterhouse R.M."/>
            <person name="Zwick A."/>
            <person name="Pang H."/>
        </authorList>
    </citation>
    <scope>NUCLEOTIDE SEQUENCE [LARGE SCALE GENOMIC DNA]</scope>
    <source>
        <strain evidence="3">SYSU2018</strain>
    </source>
</reference>